<dbReference type="AlphaFoldDB" id="A0A369JGR2"/>
<evidence type="ECO:0000313" key="1">
    <source>
        <dbReference type="EMBL" id="RDB20390.1"/>
    </source>
</evidence>
<proteinExistence type="predicted"/>
<comment type="caution">
    <text evidence="1">The sequence shown here is derived from an EMBL/GenBank/DDBJ whole genome shotgun (WGS) entry which is preliminary data.</text>
</comment>
<evidence type="ECO:0008006" key="3">
    <source>
        <dbReference type="Google" id="ProtNLM"/>
    </source>
</evidence>
<organism evidence="1 2">
    <name type="scientific">Hypsizygus marmoreus</name>
    <name type="common">White beech mushroom</name>
    <name type="synonym">Agaricus marmoreus</name>
    <dbReference type="NCBI Taxonomy" id="39966"/>
    <lineage>
        <taxon>Eukaryota</taxon>
        <taxon>Fungi</taxon>
        <taxon>Dikarya</taxon>
        <taxon>Basidiomycota</taxon>
        <taxon>Agaricomycotina</taxon>
        <taxon>Agaricomycetes</taxon>
        <taxon>Agaricomycetidae</taxon>
        <taxon>Agaricales</taxon>
        <taxon>Tricholomatineae</taxon>
        <taxon>Lyophyllaceae</taxon>
        <taxon>Hypsizygus</taxon>
    </lineage>
</organism>
<name>A0A369JGR2_HYPMA</name>
<sequence length="177" mass="19402">MVLSTAVPQNIINAIVDDLHDDQGALKQCAVTSRAFVEPAQRYLFSIIHLTHQYYVLSLSEVFKGRPTIASYVQELYVGDAASALQDSDSPFPYLLAAVNNLKVFSCEVDSEAGFIEKGDGDFKTFPPAVQSAFLDVVKSTHLLTLRLNNVKNLPYDIFTGSSVGICELSMIGHLRS</sequence>
<gene>
    <name evidence="1" type="ORF">Hypma_012529</name>
</gene>
<dbReference type="OrthoDB" id="2977329at2759"/>
<protein>
    <recommendedName>
        <fullName evidence="3">F-box domain-containing protein</fullName>
    </recommendedName>
</protein>
<keyword evidence="2" id="KW-1185">Reference proteome</keyword>
<accession>A0A369JGR2</accession>
<evidence type="ECO:0000313" key="2">
    <source>
        <dbReference type="Proteomes" id="UP000076154"/>
    </source>
</evidence>
<reference evidence="1" key="1">
    <citation type="submission" date="2018-04" db="EMBL/GenBank/DDBJ databases">
        <title>Whole genome sequencing of Hypsizygus marmoreus.</title>
        <authorList>
            <person name="Choi I.-G."/>
            <person name="Min B."/>
            <person name="Kim J.-G."/>
            <person name="Kim S."/>
            <person name="Oh Y.-L."/>
            <person name="Kong W.-S."/>
            <person name="Park H."/>
            <person name="Jeong J."/>
            <person name="Song E.-S."/>
        </authorList>
    </citation>
    <scope>NUCLEOTIDE SEQUENCE [LARGE SCALE GENOMIC DNA]</scope>
    <source>
        <strain evidence="1">51987-8</strain>
    </source>
</reference>
<dbReference type="Proteomes" id="UP000076154">
    <property type="component" value="Unassembled WGS sequence"/>
</dbReference>
<dbReference type="InParanoid" id="A0A369JGR2"/>
<dbReference type="EMBL" id="LUEZ02000068">
    <property type="protein sequence ID" value="RDB20390.1"/>
    <property type="molecule type" value="Genomic_DNA"/>
</dbReference>